<dbReference type="EMBL" id="CM001215">
    <property type="protein sequence ID" value="EGP81888.1"/>
    <property type="molecule type" value="Genomic_DNA"/>
</dbReference>
<evidence type="ECO:0000313" key="2">
    <source>
        <dbReference type="EMBL" id="EGP81888.1"/>
    </source>
</evidence>
<organism evidence="2 3">
    <name type="scientific">Zymoseptoria tritici (strain CBS 115943 / IPO323)</name>
    <name type="common">Speckled leaf blotch fungus</name>
    <name type="synonym">Septoria tritici</name>
    <dbReference type="NCBI Taxonomy" id="336722"/>
    <lineage>
        <taxon>Eukaryota</taxon>
        <taxon>Fungi</taxon>
        <taxon>Dikarya</taxon>
        <taxon>Ascomycota</taxon>
        <taxon>Pezizomycotina</taxon>
        <taxon>Dothideomycetes</taxon>
        <taxon>Dothideomycetidae</taxon>
        <taxon>Mycosphaerellales</taxon>
        <taxon>Mycosphaerellaceae</taxon>
        <taxon>Zymoseptoria</taxon>
    </lineage>
</organism>
<dbReference type="Proteomes" id="UP000008062">
    <property type="component" value="Chromosome 20"/>
</dbReference>
<dbReference type="HOGENOM" id="CLU_1714747_0_0_1"/>
<dbReference type="GeneID" id="13396700"/>
<name>F9XS08_ZYMTI</name>
<dbReference type="RefSeq" id="XP_003846912.1">
    <property type="nucleotide sequence ID" value="XM_003846864.1"/>
</dbReference>
<sequence length="153" mass="17534">MDKDNLLKRLQDYPYKWLNALDNAEIRHEKETERIVVVCWNAAVEDDGACRERLDSKDISAGVSTFRHESHSRKDTPYAEKFARNMRQSENTGHTPAAVPRRTRVTFIEPAPAAQSPVVLSSADDSSDDNFRVRRSRRRHNPHKAPPRKGEGQ</sequence>
<feature type="region of interest" description="Disordered" evidence="1">
    <location>
        <begin position="109"/>
        <end position="153"/>
    </location>
</feature>
<feature type="compositionally biased region" description="Basic residues" evidence="1">
    <location>
        <begin position="133"/>
        <end position="147"/>
    </location>
</feature>
<reference evidence="2 3" key="1">
    <citation type="journal article" date="2011" name="PLoS Genet.">
        <title>Finished genome of the fungal wheat pathogen Mycosphaerella graminicola reveals dispensome structure, chromosome plasticity, and stealth pathogenesis.</title>
        <authorList>
            <person name="Goodwin S.B."/>
            <person name="Ben M'barek S."/>
            <person name="Dhillon B."/>
            <person name="Wittenberg A.H.J."/>
            <person name="Crane C.F."/>
            <person name="Hane J.K."/>
            <person name="Foster A.J."/>
            <person name="Van der Lee T.A.J."/>
            <person name="Grimwood J."/>
            <person name="Aerts A."/>
            <person name="Antoniw J."/>
            <person name="Bailey A."/>
            <person name="Bluhm B."/>
            <person name="Bowler J."/>
            <person name="Bristow J."/>
            <person name="van der Burgt A."/>
            <person name="Canto-Canche B."/>
            <person name="Churchill A.C.L."/>
            <person name="Conde-Ferraez L."/>
            <person name="Cools H.J."/>
            <person name="Coutinho P.M."/>
            <person name="Csukai M."/>
            <person name="Dehal P."/>
            <person name="De Wit P."/>
            <person name="Donzelli B."/>
            <person name="van de Geest H.C."/>
            <person name="van Ham R.C.H.J."/>
            <person name="Hammond-Kosack K.E."/>
            <person name="Henrissat B."/>
            <person name="Kilian A."/>
            <person name="Kobayashi A.K."/>
            <person name="Koopmann E."/>
            <person name="Kourmpetis Y."/>
            <person name="Kuzniar A."/>
            <person name="Lindquist E."/>
            <person name="Lombard V."/>
            <person name="Maliepaard C."/>
            <person name="Martins N."/>
            <person name="Mehrabi R."/>
            <person name="Nap J.P.H."/>
            <person name="Ponomarenko A."/>
            <person name="Rudd J.J."/>
            <person name="Salamov A."/>
            <person name="Schmutz J."/>
            <person name="Schouten H.J."/>
            <person name="Shapiro H."/>
            <person name="Stergiopoulos I."/>
            <person name="Torriani S.F.F."/>
            <person name="Tu H."/>
            <person name="de Vries R.P."/>
            <person name="Waalwijk C."/>
            <person name="Ware S.B."/>
            <person name="Wiebenga A."/>
            <person name="Zwiers L.-H."/>
            <person name="Oliver R.P."/>
            <person name="Grigoriev I.V."/>
            <person name="Kema G.H.J."/>
        </authorList>
    </citation>
    <scope>NUCLEOTIDE SEQUENCE [LARGE SCALE GENOMIC DNA]</scope>
    <source>
        <strain evidence="3">CBS 115943 / IPO323</strain>
    </source>
</reference>
<proteinExistence type="predicted"/>
<accession>F9XS08</accession>
<evidence type="ECO:0000256" key="1">
    <source>
        <dbReference type="SAM" id="MobiDB-lite"/>
    </source>
</evidence>
<gene>
    <name evidence="2" type="ORF">MYCGRDRAFT_97998</name>
</gene>
<dbReference type="AlphaFoldDB" id="F9XS08"/>
<evidence type="ECO:0000313" key="3">
    <source>
        <dbReference type="Proteomes" id="UP000008062"/>
    </source>
</evidence>
<keyword evidence="3" id="KW-1185">Reference proteome</keyword>
<protein>
    <submittedName>
        <fullName evidence="2">Uncharacterized protein</fullName>
    </submittedName>
</protein>
<dbReference type="KEGG" id="ztr:MYCGRDRAFT_97998"/>
<dbReference type="InParanoid" id="F9XS08"/>